<reference evidence="1 2" key="1">
    <citation type="submission" date="2015-09" db="EMBL/GenBank/DDBJ databases">
        <title>Trachymyrmex cornetzi WGS genome.</title>
        <authorList>
            <person name="Nygaard S."/>
            <person name="Hu H."/>
            <person name="Boomsma J."/>
            <person name="Zhang G."/>
        </authorList>
    </citation>
    <scope>NUCLEOTIDE SEQUENCE [LARGE SCALE GENOMIC DNA]</scope>
    <source>
        <strain evidence="1">Tcor2-1</strain>
        <tissue evidence="1">Whole body</tissue>
    </source>
</reference>
<dbReference type="Proteomes" id="UP000078492">
    <property type="component" value="Unassembled WGS sequence"/>
</dbReference>
<evidence type="ECO:0000313" key="1">
    <source>
        <dbReference type="EMBL" id="KYN16914.1"/>
    </source>
</evidence>
<dbReference type="EMBL" id="KQ980290">
    <property type="protein sequence ID" value="KYN16914.1"/>
    <property type="molecule type" value="Genomic_DNA"/>
</dbReference>
<protein>
    <submittedName>
        <fullName evidence="1">Uncharacterized protein</fullName>
    </submittedName>
</protein>
<sequence>MDDCKGTISDNITLDVLKTLLRHGCIYVSRIRKVYSIVSISVDLIITSFRHSRISVSLPPTCLFTNDVRYFITET</sequence>
<dbReference type="AlphaFoldDB" id="A0A151J3C6"/>
<gene>
    <name evidence="1" type="ORF">ALC57_10824</name>
</gene>
<evidence type="ECO:0000313" key="2">
    <source>
        <dbReference type="Proteomes" id="UP000078492"/>
    </source>
</evidence>
<accession>A0A151J3C6</accession>
<keyword evidence="2" id="KW-1185">Reference proteome</keyword>
<name>A0A151J3C6_9HYME</name>
<organism evidence="1 2">
    <name type="scientific">Trachymyrmex cornetzi</name>
    <dbReference type="NCBI Taxonomy" id="471704"/>
    <lineage>
        <taxon>Eukaryota</taxon>
        <taxon>Metazoa</taxon>
        <taxon>Ecdysozoa</taxon>
        <taxon>Arthropoda</taxon>
        <taxon>Hexapoda</taxon>
        <taxon>Insecta</taxon>
        <taxon>Pterygota</taxon>
        <taxon>Neoptera</taxon>
        <taxon>Endopterygota</taxon>
        <taxon>Hymenoptera</taxon>
        <taxon>Apocrita</taxon>
        <taxon>Aculeata</taxon>
        <taxon>Formicoidea</taxon>
        <taxon>Formicidae</taxon>
        <taxon>Myrmicinae</taxon>
        <taxon>Trachymyrmex</taxon>
    </lineage>
</organism>
<proteinExistence type="predicted"/>